<dbReference type="EMBL" id="JPEP01000001">
    <property type="protein sequence ID" value="KEY19914.1"/>
    <property type="molecule type" value="Genomic_DNA"/>
</dbReference>
<evidence type="ECO:0000256" key="10">
    <source>
        <dbReference type="ARBA" id="ARBA00023136"/>
    </source>
</evidence>
<evidence type="ECO:0000256" key="8">
    <source>
        <dbReference type="ARBA" id="ARBA00023053"/>
    </source>
</evidence>
<evidence type="ECO:0000313" key="18">
    <source>
        <dbReference type="Proteomes" id="UP000270036"/>
    </source>
</evidence>
<reference evidence="15 17" key="1">
    <citation type="submission" date="2014-07" db="EMBL/GenBank/DDBJ databases">
        <authorList>
            <person name="Pisani N.G."/>
            <person name="Newman J.D."/>
        </authorList>
    </citation>
    <scope>NUCLEOTIDE SEQUENCE [LARGE SCALE GENOMIC DNA]</scope>
    <source>
        <strain evidence="15 17">LMG 24720</strain>
    </source>
</reference>
<feature type="transmembrane region" description="Helical" evidence="14">
    <location>
        <begin position="6"/>
        <end position="27"/>
    </location>
</feature>
<keyword evidence="9" id="KW-0406">Ion transport</keyword>
<proteinExistence type="inferred from homology"/>
<keyword evidence="10 14" id="KW-0472">Membrane</keyword>
<keyword evidence="7 14" id="KW-1133">Transmembrane helix</keyword>
<feature type="transmembrane region" description="Helical" evidence="14">
    <location>
        <begin position="39"/>
        <end position="66"/>
    </location>
</feature>
<feature type="transmembrane region" description="Helical" evidence="14">
    <location>
        <begin position="323"/>
        <end position="344"/>
    </location>
</feature>
<feature type="transmembrane region" description="Helical" evidence="14">
    <location>
        <begin position="193"/>
        <end position="218"/>
    </location>
</feature>
<dbReference type="Pfam" id="PF00474">
    <property type="entry name" value="SSF"/>
    <property type="match status" value="1"/>
</dbReference>
<comment type="catalytic activity">
    <reaction evidence="12">
        <text>L-proline(in) + Na(+)(in) = L-proline(out) + Na(+)(out)</text>
        <dbReference type="Rhea" id="RHEA:28967"/>
        <dbReference type="ChEBI" id="CHEBI:29101"/>
        <dbReference type="ChEBI" id="CHEBI:60039"/>
    </reaction>
</comment>
<dbReference type="GO" id="GO:0015293">
    <property type="term" value="F:symporter activity"/>
    <property type="evidence" value="ECO:0007669"/>
    <property type="project" value="UniProtKB-KW"/>
</dbReference>
<feature type="transmembrane region" description="Helical" evidence="14">
    <location>
        <begin position="469"/>
        <end position="489"/>
    </location>
</feature>
<comment type="similarity">
    <text evidence="2 13">Belongs to the sodium:solute symporter (SSF) (TC 2.A.21) family.</text>
</comment>
<gene>
    <name evidence="16" type="primary">panF</name>
    <name evidence="15" type="ORF">HY04_01445</name>
    <name evidence="16" type="ORF">NCTC13489_00337</name>
</gene>
<dbReference type="GO" id="GO:0005886">
    <property type="term" value="C:plasma membrane"/>
    <property type="evidence" value="ECO:0007669"/>
    <property type="project" value="UniProtKB-SubCell"/>
</dbReference>
<evidence type="ECO:0000256" key="11">
    <source>
        <dbReference type="ARBA" id="ARBA00023201"/>
    </source>
</evidence>
<organism evidence="16 18">
    <name type="scientific">Kaistella antarctica</name>
    <dbReference type="NCBI Taxonomy" id="266748"/>
    <lineage>
        <taxon>Bacteria</taxon>
        <taxon>Pseudomonadati</taxon>
        <taxon>Bacteroidota</taxon>
        <taxon>Flavobacteriia</taxon>
        <taxon>Flavobacteriales</taxon>
        <taxon>Weeksellaceae</taxon>
        <taxon>Chryseobacterium group</taxon>
        <taxon>Kaistella</taxon>
    </lineage>
</organism>
<accession>A0A3S4UV88</accession>
<keyword evidence="5 14" id="KW-0812">Transmembrane</keyword>
<dbReference type="PANTHER" id="PTHR48086:SF3">
    <property type="entry name" value="SODIUM_PROLINE SYMPORTER"/>
    <property type="match status" value="1"/>
</dbReference>
<evidence type="ECO:0000313" key="15">
    <source>
        <dbReference type="EMBL" id="KEY19914.1"/>
    </source>
</evidence>
<keyword evidence="4" id="KW-1003">Cell membrane</keyword>
<name>A0A3S4UV88_9FLAO</name>
<evidence type="ECO:0000313" key="17">
    <source>
        <dbReference type="Proteomes" id="UP000028349"/>
    </source>
</evidence>
<dbReference type="GO" id="GO:0006814">
    <property type="term" value="P:sodium ion transport"/>
    <property type="evidence" value="ECO:0007669"/>
    <property type="project" value="UniProtKB-KW"/>
</dbReference>
<feature type="transmembrane region" description="Helical" evidence="14">
    <location>
        <begin position="376"/>
        <end position="395"/>
    </location>
</feature>
<dbReference type="STRING" id="266748.HY04_01445"/>
<feature type="transmembrane region" description="Helical" evidence="14">
    <location>
        <begin position="438"/>
        <end position="457"/>
    </location>
</feature>
<evidence type="ECO:0000256" key="7">
    <source>
        <dbReference type="ARBA" id="ARBA00022989"/>
    </source>
</evidence>
<feature type="transmembrane region" description="Helical" evidence="14">
    <location>
        <begin position="278"/>
        <end position="303"/>
    </location>
</feature>
<protein>
    <submittedName>
        <fullName evidence="16">Pantothenate permease</fullName>
    </submittedName>
    <submittedName>
        <fullName evidence="15">Sodium:solute symporter</fullName>
    </submittedName>
</protein>
<dbReference type="AlphaFoldDB" id="A0A3S4UV88"/>
<feature type="transmembrane region" description="Helical" evidence="14">
    <location>
        <begin position="72"/>
        <end position="98"/>
    </location>
</feature>
<evidence type="ECO:0000313" key="16">
    <source>
        <dbReference type="EMBL" id="VEH96109.1"/>
    </source>
</evidence>
<dbReference type="InterPro" id="IPR038377">
    <property type="entry name" value="Na/Glc_symporter_sf"/>
</dbReference>
<keyword evidence="11" id="KW-0739">Sodium transport</keyword>
<keyword evidence="6" id="KW-0769">Symport</keyword>
<dbReference type="InterPro" id="IPR050277">
    <property type="entry name" value="Sodium:Solute_Symporter"/>
</dbReference>
<evidence type="ECO:0000256" key="4">
    <source>
        <dbReference type="ARBA" id="ARBA00022475"/>
    </source>
</evidence>
<dbReference type="PROSITE" id="PS50283">
    <property type="entry name" value="NA_SOLUT_SYMP_3"/>
    <property type="match status" value="1"/>
</dbReference>
<dbReference type="Proteomes" id="UP000028349">
    <property type="component" value="Unassembled WGS sequence"/>
</dbReference>
<dbReference type="RefSeq" id="WP_034716413.1">
    <property type="nucleotide sequence ID" value="NZ_FOIX01000002.1"/>
</dbReference>
<keyword evidence="3" id="KW-0813">Transport</keyword>
<feature type="transmembrane region" description="Helical" evidence="14">
    <location>
        <begin position="161"/>
        <end position="181"/>
    </location>
</feature>
<evidence type="ECO:0000256" key="12">
    <source>
        <dbReference type="ARBA" id="ARBA00033708"/>
    </source>
</evidence>
<evidence type="ECO:0000256" key="2">
    <source>
        <dbReference type="ARBA" id="ARBA00006434"/>
    </source>
</evidence>
<keyword evidence="8" id="KW-0915">Sodium</keyword>
<evidence type="ECO:0000256" key="9">
    <source>
        <dbReference type="ARBA" id="ARBA00023065"/>
    </source>
</evidence>
<feature type="transmembrane region" description="Helical" evidence="14">
    <location>
        <begin position="238"/>
        <end position="258"/>
    </location>
</feature>
<dbReference type="PANTHER" id="PTHR48086">
    <property type="entry name" value="SODIUM/PROLINE SYMPORTER-RELATED"/>
    <property type="match status" value="1"/>
</dbReference>
<feature type="transmembrane region" description="Helical" evidence="14">
    <location>
        <begin position="407"/>
        <end position="426"/>
    </location>
</feature>
<evidence type="ECO:0000256" key="6">
    <source>
        <dbReference type="ARBA" id="ARBA00022847"/>
    </source>
</evidence>
<sequence length="497" mass="53872">MNSENQWPLYISIVLVVYMCIILFFVIRGATKAKSISDYAIGNVGFPSWIVGLSLAASMTSAATFVINPGFIALYGFGGILSMAIVLPIAAFASLIFFTKGFAKYGKLIKAKTMAEWIGNRFNNKSYKFFFAVVAMLLITFIVLINVGLTQVISKSIEVEPIYVLLGITVFVFGYMMFGGANSMVYTNTVQALIMVVVALMMIFSGVDLFEGGFSGFVGKLNAIDPNLTTTFNTTSPLYRDFFEVVICQAIVGVAIVCQPHIMTKSLMLKNPEKVNSYLFFAIGAMVIFFIIVLAGLYARIMFPDLMNDGTKMRMDEIIPNYVVKRFSAAAGIIVIVGLISAGLSTLEGLIQSLSITVTSDILEPLFGEKVSNNGLAINKIVIVFLAIVSFYLSWNQIKSPNLSVGIFGQMGVYGYFAAAFVPVLFGTFVKNVKSSTVFTASIVAIMVHFGIFYLKLTPYMKGPVGNPGVSAAIAIVSSVVVAVVLHTFNKNKASIA</sequence>
<dbReference type="OrthoDB" id="1400010at2"/>
<feature type="transmembrane region" description="Helical" evidence="14">
    <location>
        <begin position="129"/>
        <end position="149"/>
    </location>
</feature>
<evidence type="ECO:0000256" key="13">
    <source>
        <dbReference type="RuleBase" id="RU362091"/>
    </source>
</evidence>
<keyword evidence="17" id="KW-1185">Reference proteome</keyword>
<evidence type="ECO:0000256" key="5">
    <source>
        <dbReference type="ARBA" id="ARBA00022692"/>
    </source>
</evidence>
<dbReference type="EMBL" id="LR134441">
    <property type="protein sequence ID" value="VEH96109.1"/>
    <property type="molecule type" value="Genomic_DNA"/>
</dbReference>
<dbReference type="Proteomes" id="UP000270036">
    <property type="component" value="Chromosome"/>
</dbReference>
<dbReference type="InterPro" id="IPR001734">
    <property type="entry name" value="Na/solute_symporter"/>
</dbReference>
<evidence type="ECO:0000256" key="3">
    <source>
        <dbReference type="ARBA" id="ARBA00022448"/>
    </source>
</evidence>
<evidence type="ECO:0000256" key="14">
    <source>
        <dbReference type="SAM" id="Phobius"/>
    </source>
</evidence>
<reference evidence="16 18" key="2">
    <citation type="submission" date="2018-12" db="EMBL/GenBank/DDBJ databases">
        <authorList>
            <consortium name="Pathogen Informatics"/>
        </authorList>
    </citation>
    <scope>NUCLEOTIDE SEQUENCE [LARGE SCALE GENOMIC DNA]</scope>
    <source>
        <strain evidence="16 18">NCTC13489</strain>
    </source>
</reference>
<dbReference type="KEGG" id="cant:NCTC13489_00337"/>
<dbReference type="Gene3D" id="1.20.1730.10">
    <property type="entry name" value="Sodium/glucose cotransporter"/>
    <property type="match status" value="1"/>
</dbReference>
<comment type="subcellular location">
    <subcellularLocation>
        <location evidence="1">Cell membrane</location>
        <topology evidence="1">Multi-pass membrane protein</topology>
    </subcellularLocation>
</comment>
<evidence type="ECO:0000256" key="1">
    <source>
        <dbReference type="ARBA" id="ARBA00004651"/>
    </source>
</evidence>